<dbReference type="AlphaFoldDB" id="A0A8J7V1F2"/>
<keyword evidence="1" id="KW-0472">Membrane</keyword>
<evidence type="ECO:0000313" key="2">
    <source>
        <dbReference type="EMBL" id="MBP5856290.1"/>
    </source>
</evidence>
<keyword evidence="1" id="KW-0812">Transmembrane</keyword>
<comment type="caution">
    <text evidence="2">The sequence shown here is derived from an EMBL/GenBank/DDBJ whole genome shotgun (WGS) entry which is preliminary data.</text>
</comment>
<feature type="transmembrane region" description="Helical" evidence="1">
    <location>
        <begin position="36"/>
        <end position="57"/>
    </location>
</feature>
<dbReference type="EMBL" id="JAGMWN010000002">
    <property type="protein sequence ID" value="MBP5856290.1"/>
    <property type="molecule type" value="Genomic_DNA"/>
</dbReference>
<accession>A0A8J7V1F2</accession>
<keyword evidence="1" id="KW-1133">Transmembrane helix</keyword>
<protein>
    <submittedName>
        <fullName evidence="2">Uncharacterized protein</fullName>
    </submittedName>
</protein>
<name>A0A8J7V1F2_9PROT</name>
<organism evidence="2 3">
    <name type="scientific">Marivibrio halodurans</name>
    <dbReference type="NCBI Taxonomy" id="2039722"/>
    <lineage>
        <taxon>Bacteria</taxon>
        <taxon>Pseudomonadati</taxon>
        <taxon>Pseudomonadota</taxon>
        <taxon>Alphaproteobacteria</taxon>
        <taxon>Rhodospirillales</taxon>
        <taxon>Rhodospirillaceae</taxon>
        <taxon>Marivibrio</taxon>
    </lineage>
</organism>
<dbReference type="Proteomes" id="UP000672602">
    <property type="component" value="Unassembled WGS sequence"/>
</dbReference>
<evidence type="ECO:0000256" key="1">
    <source>
        <dbReference type="SAM" id="Phobius"/>
    </source>
</evidence>
<keyword evidence="3" id="KW-1185">Reference proteome</keyword>
<dbReference type="RefSeq" id="WP_210680880.1">
    <property type="nucleotide sequence ID" value="NZ_JAGMWN010000002.1"/>
</dbReference>
<feature type="transmembrane region" description="Helical" evidence="1">
    <location>
        <begin position="12"/>
        <end position="29"/>
    </location>
</feature>
<sequence>MIDTIDYWVFRYEVWIILGIALIALDLLVGLNFFALALGAAALTLAVLVFAETEIWYEEALLLDDWHDMAIAYGVLSVAEVYLIKRFFKRSVDDKPDINKY</sequence>
<evidence type="ECO:0000313" key="3">
    <source>
        <dbReference type="Proteomes" id="UP000672602"/>
    </source>
</evidence>
<proteinExistence type="predicted"/>
<reference evidence="2" key="1">
    <citation type="submission" date="2021-04" db="EMBL/GenBank/DDBJ databases">
        <authorList>
            <person name="Zhang D.-C."/>
        </authorList>
    </citation>
    <scope>NUCLEOTIDE SEQUENCE</scope>
    <source>
        <strain evidence="2">CGMCC 1.15697</strain>
    </source>
</reference>
<gene>
    <name evidence="2" type="ORF">KAJ83_04670</name>
</gene>